<evidence type="ECO:0000256" key="5">
    <source>
        <dbReference type="ARBA" id="ARBA00023204"/>
    </source>
</evidence>
<evidence type="ECO:0000313" key="13">
    <source>
        <dbReference type="Proteomes" id="UP001148838"/>
    </source>
</evidence>
<keyword evidence="6" id="KW-0456">Lyase</keyword>
<dbReference type="Pfam" id="PF07934">
    <property type="entry name" value="OGG_N"/>
    <property type="match status" value="1"/>
</dbReference>
<dbReference type="InterPro" id="IPR012904">
    <property type="entry name" value="OGG_N"/>
</dbReference>
<keyword evidence="4" id="KW-0378">Hydrolase</keyword>
<name>A0ABQ8RX99_PERAM</name>
<evidence type="ECO:0000256" key="4">
    <source>
        <dbReference type="ARBA" id="ARBA00022801"/>
    </source>
</evidence>
<evidence type="ECO:0000256" key="6">
    <source>
        <dbReference type="ARBA" id="ARBA00023239"/>
    </source>
</evidence>
<dbReference type="PANTHER" id="PTHR10242:SF2">
    <property type="entry name" value="N-GLYCOSYLASE_DNA LYASE"/>
    <property type="match status" value="1"/>
</dbReference>
<evidence type="ECO:0000256" key="1">
    <source>
        <dbReference type="ARBA" id="ARBA00010679"/>
    </source>
</evidence>
<keyword evidence="5" id="KW-0234">DNA repair</keyword>
<dbReference type="EMBL" id="JAJSOF020000040">
    <property type="protein sequence ID" value="KAJ4426303.1"/>
    <property type="molecule type" value="Genomic_DNA"/>
</dbReference>
<dbReference type="InterPro" id="IPR023170">
    <property type="entry name" value="HhH_base_excis_C"/>
</dbReference>
<sequence>MCQREKMWHKLPCARSELELLFTLCGGQCFRWKKTGNDEWTGVFAHRVWKLSQNSEYILYEFFQGYERESSKRETDTSKRNKSGIRSKGGIMNKTLGDADRNRNDNNHVGLGEEVRKGSTEEELLRKYFQLDVSLADHYEEWSKKDPYFKKSAEKFTGVRILAQDPVENLFSFICSSNNNIARISSMVEKLCVLYGNKIANVDGVAYYDFPPVSALTDPSVEKTLRDAGFGYRAKFINQSACKIIQMGGTRWLEHLQSLPYVEAKTELMKLSGIGAKVADCICLMSLGHLEAIPVDTHIYQVAVQRYLPHLKGRKTITDKIYNEIGDHFRSLYGPLAGWAHTLLFSKEYWTEFCI</sequence>
<dbReference type="Gene3D" id="3.30.310.40">
    <property type="match status" value="1"/>
</dbReference>
<feature type="compositionally biased region" description="Basic and acidic residues" evidence="10">
    <location>
        <begin position="97"/>
        <end position="111"/>
    </location>
</feature>
<dbReference type="EC" id="4.2.99.18" evidence="2"/>
<reference evidence="12 13" key="1">
    <citation type="journal article" date="2022" name="Allergy">
        <title>Genome assembly and annotation of Periplaneta americana reveal a comprehensive cockroach allergen profile.</title>
        <authorList>
            <person name="Wang L."/>
            <person name="Xiong Q."/>
            <person name="Saelim N."/>
            <person name="Wang L."/>
            <person name="Nong W."/>
            <person name="Wan A.T."/>
            <person name="Shi M."/>
            <person name="Liu X."/>
            <person name="Cao Q."/>
            <person name="Hui J.H.L."/>
            <person name="Sookrung N."/>
            <person name="Leung T.F."/>
            <person name="Tungtrongchitr A."/>
            <person name="Tsui S.K.W."/>
        </authorList>
    </citation>
    <scope>NUCLEOTIDE SEQUENCE [LARGE SCALE GENOMIC DNA]</scope>
    <source>
        <strain evidence="12">PWHHKU_190912</strain>
    </source>
</reference>
<feature type="domain" description="HhH-GPD" evidence="11">
    <location>
        <begin position="175"/>
        <end position="342"/>
    </location>
</feature>
<dbReference type="InterPro" id="IPR003265">
    <property type="entry name" value="HhH-GPD_domain"/>
</dbReference>
<dbReference type="Pfam" id="PF00730">
    <property type="entry name" value="HhH-GPD"/>
    <property type="match status" value="1"/>
</dbReference>
<evidence type="ECO:0000313" key="12">
    <source>
        <dbReference type="EMBL" id="KAJ4426303.1"/>
    </source>
</evidence>
<accession>A0ABQ8RX99</accession>
<dbReference type="Gene3D" id="1.10.340.30">
    <property type="entry name" value="Hypothetical protein, domain 2"/>
    <property type="match status" value="1"/>
</dbReference>
<comment type="catalytic activity">
    <reaction evidence="9">
        <text>2'-deoxyribonucleotide-(2'-deoxyribose 5'-phosphate)-2'-deoxyribonucleotide-DNA = a 3'-end 2'-deoxyribonucleotide-(2,3-dehydro-2,3-deoxyribose 5'-phosphate)-DNA + a 5'-end 5'-phospho-2'-deoxyribonucleoside-DNA + H(+)</text>
        <dbReference type="Rhea" id="RHEA:66592"/>
        <dbReference type="Rhea" id="RHEA-COMP:13180"/>
        <dbReference type="Rhea" id="RHEA-COMP:16897"/>
        <dbReference type="Rhea" id="RHEA-COMP:17067"/>
        <dbReference type="ChEBI" id="CHEBI:15378"/>
        <dbReference type="ChEBI" id="CHEBI:136412"/>
        <dbReference type="ChEBI" id="CHEBI:157695"/>
        <dbReference type="ChEBI" id="CHEBI:167181"/>
        <dbReference type="EC" id="4.2.99.18"/>
    </reaction>
</comment>
<protein>
    <recommendedName>
        <fullName evidence="2">DNA-(apurinic or apyrimidinic site) lyase</fullName>
        <ecNumber evidence="2">4.2.99.18</ecNumber>
    </recommendedName>
</protein>
<dbReference type="SUPFAM" id="SSF55945">
    <property type="entry name" value="TATA-box binding protein-like"/>
    <property type="match status" value="1"/>
</dbReference>
<dbReference type="InterPro" id="IPR052054">
    <property type="entry name" value="Oxidative_DNA_repair_enzyme"/>
</dbReference>
<dbReference type="Gene3D" id="1.10.1670.10">
    <property type="entry name" value="Helix-hairpin-Helix base-excision DNA repair enzymes (C-terminal)"/>
    <property type="match status" value="1"/>
</dbReference>
<dbReference type="SMART" id="SM00478">
    <property type="entry name" value="ENDO3c"/>
    <property type="match status" value="1"/>
</dbReference>
<evidence type="ECO:0000256" key="7">
    <source>
        <dbReference type="ARBA" id="ARBA00023268"/>
    </source>
</evidence>
<evidence type="ECO:0000256" key="3">
    <source>
        <dbReference type="ARBA" id="ARBA00022763"/>
    </source>
</evidence>
<dbReference type="SUPFAM" id="SSF48150">
    <property type="entry name" value="DNA-glycosylase"/>
    <property type="match status" value="1"/>
</dbReference>
<keyword evidence="3" id="KW-0227">DNA damage</keyword>
<dbReference type="Proteomes" id="UP001148838">
    <property type="component" value="Unassembled WGS sequence"/>
</dbReference>
<feature type="region of interest" description="Disordered" evidence="10">
    <location>
        <begin position="71"/>
        <end position="111"/>
    </location>
</feature>
<evidence type="ECO:0000256" key="8">
    <source>
        <dbReference type="ARBA" id="ARBA00023295"/>
    </source>
</evidence>
<keyword evidence="13" id="KW-1185">Reference proteome</keyword>
<dbReference type="InterPro" id="IPR011257">
    <property type="entry name" value="DNA_glycosylase"/>
</dbReference>
<evidence type="ECO:0000256" key="9">
    <source>
        <dbReference type="ARBA" id="ARBA00044632"/>
    </source>
</evidence>
<evidence type="ECO:0000256" key="2">
    <source>
        <dbReference type="ARBA" id="ARBA00012720"/>
    </source>
</evidence>
<keyword evidence="7" id="KW-0511">Multifunctional enzyme</keyword>
<comment type="caution">
    <text evidence="12">The sequence shown here is derived from an EMBL/GenBank/DDBJ whole genome shotgun (WGS) entry which is preliminary data.</text>
</comment>
<comment type="similarity">
    <text evidence="1">Belongs to the type-1 OGG1 family.</text>
</comment>
<keyword evidence="8" id="KW-0326">Glycosidase</keyword>
<gene>
    <name evidence="12" type="ORF">ANN_27117</name>
</gene>
<dbReference type="PANTHER" id="PTHR10242">
    <property type="entry name" value="8-OXOGUANINE DNA GLYCOSYLASE"/>
    <property type="match status" value="1"/>
</dbReference>
<evidence type="ECO:0000259" key="11">
    <source>
        <dbReference type="SMART" id="SM00478"/>
    </source>
</evidence>
<proteinExistence type="inferred from homology"/>
<dbReference type="CDD" id="cd00056">
    <property type="entry name" value="ENDO3c"/>
    <property type="match status" value="1"/>
</dbReference>
<organism evidence="12 13">
    <name type="scientific">Periplaneta americana</name>
    <name type="common">American cockroach</name>
    <name type="synonym">Blatta americana</name>
    <dbReference type="NCBI Taxonomy" id="6978"/>
    <lineage>
        <taxon>Eukaryota</taxon>
        <taxon>Metazoa</taxon>
        <taxon>Ecdysozoa</taxon>
        <taxon>Arthropoda</taxon>
        <taxon>Hexapoda</taxon>
        <taxon>Insecta</taxon>
        <taxon>Pterygota</taxon>
        <taxon>Neoptera</taxon>
        <taxon>Polyneoptera</taxon>
        <taxon>Dictyoptera</taxon>
        <taxon>Blattodea</taxon>
        <taxon>Blattoidea</taxon>
        <taxon>Blattidae</taxon>
        <taxon>Blattinae</taxon>
        <taxon>Periplaneta</taxon>
    </lineage>
</organism>
<evidence type="ECO:0000256" key="10">
    <source>
        <dbReference type="SAM" id="MobiDB-lite"/>
    </source>
</evidence>